<dbReference type="RefSeq" id="WP_077023853.1">
    <property type="nucleotide sequence ID" value="NZ_CP017641.1"/>
</dbReference>
<reference evidence="2 3" key="1">
    <citation type="journal article" date="2016" name="Front. Microbiol.">
        <title>Fuerstia marisgermanicae gen. nov., sp. nov., an Unusual Member of the Phylum Planctomycetes from the German Wadden Sea.</title>
        <authorList>
            <person name="Kohn T."/>
            <person name="Heuer A."/>
            <person name="Jogler M."/>
            <person name="Vollmers J."/>
            <person name="Boedeker C."/>
            <person name="Bunk B."/>
            <person name="Rast P."/>
            <person name="Borchert D."/>
            <person name="Glockner I."/>
            <person name="Freese H.M."/>
            <person name="Klenk H.P."/>
            <person name="Overmann J."/>
            <person name="Kaster A.K."/>
            <person name="Rohde M."/>
            <person name="Wiegand S."/>
            <person name="Jogler C."/>
        </authorList>
    </citation>
    <scope>NUCLEOTIDE SEQUENCE [LARGE SCALE GENOMIC DNA]</scope>
    <source>
        <strain evidence="2 3">NH11</strain>
    </source>
</reference>
<accession>A0A1P8WDP4</accession>
<evidence type="ECO:0000313" key="2">
    <source>
        <dbReference type="EMBL" id="APZ92195.1"/>
    </source>
</evidence>
<dbReference type="Gene3D" id="3.40.50.10300">
    <property type="entry name" value="CoaB-like"/>
    <property type="match status" value="1"/>
</dbReference>
<name>A0A1P8WDP4_9PLAN</name>
<dbReference type="Pfam" id="PF04127">
    <property type="entry name" value="DFP"/>
    <property type="match status" value="1"/>
</dbReference>
<evidence type="ECO:0000259" key="1">
    <source>
        <dbReference type="Pfam" id="PF04127"/>
    </source>
</evidence>
<dbReference type="GO" id="GO:0003824">
    <property type="term" value="F:catalytic activity"/>
    <property type="evidence" value="ECO:0007669"/>
    <property type="project" value="UniProtKB-ARBA"/>
</dbReference>
<evidence type="ECO:0000313" key="3">
    <source>
        <dbReference type="Proteomes" id="UP000187735"/>
    </source>
</evidence>
<dbReference type="AlphaFoldDB" id="A0A1P8WDP4"/>
<dbReference type="KEGG" id="fmr:Fuma_01804"/>
<sequence>MRILITAGPTREYVDDVRFLSNASSGRMGYALAEAAIAAGHEVILVTGPVDLDVPDGAKVSAIETTDELRMSCLELFPSCDGIIATAAVCDYRPRERVHGKMTKTGQPIVLELVETSDVLAELGAQKGHRWVVGFALESQDPRNNAMRKLRMKQCDCIVLNDTSAISSLENRVEILSPDAETQAEFTGLKTDVAAQLITFIEQRIAR</sequence>
<dbReference type="SUPFAM" id="SSF102645">
    <property type="entry name" value="CoaB-like"/>
    <property type="match status" value="1"/>
</dbReference>
<dbReference type="STRING" id="1891926.Fuma_01804"/>
<proteinExistence type="predicted"/>
<dbReference type="Proteomes" id="UP000187735">
    <property type="component" value="Chromosome"/>
</dbReference>
<dbReference type="InterPro" id="IPR035929">
    <property type="entry name" value="CoaB-like_sf"/>
</dbReference>
<organism evidence="2 3">
    <name type="scientific">Fuerstiella marisgermanici</name>
    <dbReference type="NCBI Taxonomy" id="1891926"/>
    <lineage>
        <taxon>Bacteria</taxon>
        <taxon>Pseudomonadati</taxon>
        <taxon>Planctomycetota</taxon>
        <taxon>Planctomycetia</taxon>
        <taxon>Planctomycetales</taxon>
        <taxon>Planctomycetaceae</taxon>
        <taxon>Fuerstiella</taxon>
    </lineage>
</organism>
<protein>
    <submittedName>
        <fullName evidence="2">DNA/pantothenate metabolism flavoprotein</fullName>
    </submittedName>
</protein>
<dbReference type="OrthoDB" id="9802554at2"/>
<feature type="domain" description="DNA/pantothenate metabolism flavoprotein C-terminal" evidence="1">
    <location>
        <begin position="2"/>
        <end position="203"/>
    </location>
</feature>
<dbReference type="GO" id="GO:0015937">
    <property type="term" value="P:coenzyme A biosynthetic process"/>
    <property type="evidence" value="ECO:0007669"/>
    <property type="project" value="UniProtKB-ARBA"/>
</dbReference>
<dbReference type="InterPro" id="IPR007085">
    <property type="entry name" value="DNA/pantothenate-metab_flavo_C"/>
</dbReference>
<gene>
    <name evidence="2" type="primary">coaBC_2</name>
    <name evidence="2" type="ORF">Fuma_01804</name>
</gene>
<dbReference type="EMBL" id="CP017641">
    <property type="protein sequence ID" value="APZ92195.1"/>
    <property type="molecule type" value="Genomic_DNA"/>
</dbReference>
<keyword evidence="3" id="KW-1185">Reference proteome</keyword>